<protein>
    <recommendedName>
        <fullName evidence="3">Phosphodiesterase</fullName>
    </recommendedName>
</protein>
<comment type="caution">
    <text evidence="1">The sequence shown here is derived from an EMBL/GenBank/DDBJ whole genome shotgun (WGS) entry which is preliminary data.</text>
</comment>
<evidence type="ECO:0000313" key="1">
    <source>
        <dbReference type="EMBL" id="KHL01017.1"/>
    </source>
</evidence>
<gene>
    <name evidence="1" type="ORF">LK10_17810</name>
</gene>
<name>A0A0B2AGT8_9MICC</name>
<dbReference type="OrthoDB" id="3368165at2"/>
<dbReference type="STRING" id="1338436.LK10_17810"/>
<reference evidence="1 2" key="1">
    <citation type="submission" date="2014-09" db="EMBL/GenBank/DDBJ databases">
        <title>Genome sequence of Sinomonas sp. MUSC 117.</title>
        <authorList>
            <person name="Lee L.-H."/>
        </authorList>
    </citation>
    <scope>NUCLEOTIDE SEQUENCE [LARGE SCALE GENOMIC DNA]</scope>
    <source>
        <strain evidence="1 2">MUSC 117</strain>
    </source>
</reference>
<dbReference type="InterPro" id="IPR020835">
    <property type="entry name" value="Catalase_sf"/>
</dbReference>
<accession>A0A0B2AGT8</accession>
<dbReference type="SUPFAM" id="SSF56634">
    <property type="entry name" value="Heme-dependent catalase-like"/>
    <property type="match status" value="1"/>
</dbReference>
<dbReference type="EMBL" id="JTDL01000145">
    <property type="protein sequence ID" value="KHL01017.1"/>
    <property type="molecule type" value="Genomic_DNA"/>
</dbReference>
<dbReference type="AlphaFoldDB" id="A0A0B2AGT8"/>
<dbReference type="RefSeq" id="WP_043126627.1">
    <property type="nucleotide sequence ID" value="NZ_JTDL01000145.1"/>
</dbReference>
<sequence length="222" mass="24178">MHPTDSFGQLFAAAFDVLKTYRPRRPIHPQGVLLKGTLERIGGGAASGIEFLDTAGTNAVTARLSRSLGVPISWPDIIGLAIRVHTDDGDGDVLLASTGWRVPERFALTWHRTAGAARLTSLMPYRGRAGAVLIGAKTTSADPGAPGRIRPDAVWELDLFWASPLGPWRRFGSLTLAPDLDAEGRVQDTALRFDPILSVLPSAGTYEWTRRLREHSYRLARS</sequence>
<organism evidence="1 2">
    <name type="scientific">Sinomonas humi</name>
    <dbReference type="NCBI Taxonomy" id="1338436"/>
    <lineage>
        <taxon>Bacteria</taxon>
        <taxon>Bacillati</taxon>
        <taxon>Actinomycetota</taxon>
        <taxon>Actinomycetes</taxon>
        <taxon>Micrococcales</taxon>
        <taxon>Micrococcaceae</taxon>
        <taxon>Sinomonas</taxon>
    </lineage>
</organism>
<dbReference type="Proteomes" id="UP000030982">
    <property type="component" value="Unassembled WGS sequence"/>
</dbReference>
<evidence type="ECO:0008006" key="3">
    <source>
        <dbReference type="Google" id="ProtNLM"/>
    </source>
</evidence>
<dbReference type="GO" id="GO:0020037">
    <property type="term" value="F:heme binding"/>
    <property type="evidence" value="ECO:0007669"/>
    <property type="project" value="InterPro"/>
</dbReference>
<keyword evidence="2" id="KW-1185">Reference proteome</keyword>
<proteinExistence type="predicted"/>
<evidence type="ECO:0000313" key="2">
    <source>
        <dbReference type="Proteomes" id="UP000030982"/>
    </source>
</evidence>